<dbReference type="PANTHER" id="PTHR19338:SF42">
    <property type="entry name" value="RX N-TERMINAL DOMAIN-CONTAINING PROTEIN"/>
    <property type="match status" value="1"/>
</dbReference>
<protein>
    <recommendedName>
        <fullName evidence="1">NB-ARC domain-containing protein</fullName>
    </recommendedName>
</protein>
<evidence type="ECO:0000313" key="2">
    <source>
        <dbReference type="EMBL" id="CAD6220783.1"/>
    </source>
</evidence>
<sequence>MEAWRLADDMNDAIDDFILSMKRSNDGKRFIQAKIQPSPFEDLKKRAVDVSERCRNKWKMETAHTTVSNLSSRTKSTVDSCPAKRHRVVDPYVHKDISELVWMVRPRDKLIKHLVGEEKSTPKIKMASIIGAAGVGKTTLARLVHEAIEDKFQAQAFVSITSCHNMTEVLASILQ</sequence>
<keyword evidence="3" id="KW-1185">Reference proteome</keyword>
<dbReference type="AlphaFoldDB" id="A0A811N8S9"/>
<dbReference type="OrthoDB" id="682754at2759"/>
<dbReference type="Pfam" id="PF00931">
    <property type="entry name" value="NB-ARC"/>
    <property type="match status" value="1"/>
</dbReference>
<evidence type="ECO:0000259" key="1">
    <source>
        <dbReference type="Pfam" id="PF00931"/>
    </source>
</evidence>
<dbReference type="InterPro" id="IPR002182">
    <property type="entry name" value="NB-ARC"/>
</dbReference>
<dbReference type="Gene3D" id="3.40.50.300">
    <property type="entry name" value="P-loop containing nucleotide triphosphate hydrolases"/>
    <property type="match status" value="1"/>
</dbReference>
<dbReference type="InterPro" id="IPR027417">
    <property type="entry name" value="P-loop_NTPase"/>
</dbReference>
<comment type="caution">
    <text evidence="2">The sequence shown here is derived from an EMBL/GenBank/DDBJ whole genome shotgun (WGS) entry which is preliminary data.</text>
</comment>
<dbReference type="EMBL" id="CAJGYO010000003">
    <property type="protein sequence ID" value="CAD6220783.1"/>
    <property type="molecule type" value="Genomic_DNA"/>
</dbReference>
<evidence type="ECO:0000313" key="3">
    <source>
        <dbReference type="Proteomes" id="UP000604825"/>
    </source>
</evidence>
<proteinExistence type="predicted"/>
<dbReference type="PANTHER" id="PTHR19338">
    <property type="entry name" value="TRANSLOCASE OF INNER MITOCHONDRIAL MEMBRANE 13 HOMOLOG"/>
    <property type="match status" value="1"/>
</dbReference>
<name>A0A811N8S9_9POAL</name>
<gene>
    <name evidence="2" type="ORF">NCGR_LOCUS14210</name>
</gene>
<dbReference type="SUPFAM" id="SSF52540">
    <property type="entry name" value="P-loop containing nucleoside triphosphate hydrolases"/>
    <property type="match status" value="1"/>
</dbReference>
<accession>A0A811N8S9</accession>
<reference evidence="2" key="1">
    <citation type="submission" date="2020-10" db="EMBL/GenBank/DDBJ databases">
        <authorList>
            <person name="Han B."/>
            <person name="Lu T."/>
            <person name="Zhao Q."/>
            <person name="Huang X."/>
            <person name="Zhao Y."/>
        </authorList>
    </citation>
    <scope>NUCLEOTIDE SEQUENCE</scope>
</reference>
<dbReference type="GO" id="GO:0043531">
    <property type="term" value="F:ADP binding"/>
    <property type="evidence" value="ECO:0007669"/>
    <property type="project" value="InterPro"/>
</dbReference>
<feature type="domain" description="NB-ARC" evidence="1">
    <location>
        <begin position="108"/>
        <end position="175"/>
    </location>
</feature>
<organism evidence="2 3">
    <name type="scientific">Miscanthus lutarioriparius</name>
    <dbReference type="NCBI Taxonomy" id="422564"/>
    <lineage>
        <taxon>Eukaryota</taxon>
        <taxon>Viridiplantae</taxon>
        <taxon>Streptophyta</taxon>
        <taxon>Embryophyta</taxon>
        <taxon>Tracheophyta</taxon>
        <taxon>Spermatophyta</taxon>
        <taxon>Magnoliopsida</taxon>
        <taxon>Liliopsida</taxon>
        <taxon>Poales</taxon>
        <taxon>Poaceae</taxon>
        <taxon>PACMAD clade</taxon>
        <taxon>Panicoideae</taxon>
        <taxon>Andropogonodae</taxon>
        <taxon>Andropogoneae</taxon>
        <taxon>Saccharinae</taxon>
        <taxon>Miscanthus</taxon>
    </lineage>
</organism>
<dbReference type="Proteomes" id="UP000604825">
    <property type="component" value="Unassembled WGS sequence"/>
</dbReference>